<organism evidence="3 4">
    <name type="scientific">Streptomyces lucensis JCM 4490</name>
    <dbReference type="NCBI Taxonomy" id="1306176"/>
    <lineage>
        <taxon>Bacteria</taxon>
        <taxon>Bacillati</taxon>
        <taxon>Actinomycetota</taxon>
        <taxon>Actinomycetes</taxon>
        <taxon>Kitasatosporales</taxon>
        <taxon>Streptomycetaceae</taxon>
        <taxon>Streptomyces</taxon>
    </lineage>
</organism>
<dbReference type="InterPro" id="IPR011008">
    <property type="entry name" value="Dimeric_a/b-barrel"/>
</dbReference>
<evidence type="ECO:0000313" key="4">
    <source>
        <dbReference type="Proteomes" id="UP000620224"/>
    </source>
</evidence>
<dbReference type="AlphaFoldDB" id="A0A918MKG0"/>
<dbReference type="Proteomes" id="UP000620224">
    <property type="component" value="Unassembled WGS sequence"/>
</dbReference>
<evidence type="ECO:0000259" key="2">
    <source>
        <dbReference type="Pfam" id="PF03795"/>
    </source>
</evidence>
<feature type="domain" description="YCII-related" evidence="2">
    <location>
        <begin position="15"/>
        <end position="95"/>
    </location>
</feature>
<name>A0A918MKG0_9ACTN</name>
<dbReference type="InterPro" id="IPR005545">
    <property type="entry name" value="YCII"/>
</dbReference>
<dbReference type="Pfam" id="PF03795">
    <property type="entry name" value="YCII"/>
    <property type="match status" value="1"/>
</dbReference>
<dbReference type="SUPFAM" id="SSF54909">
    <property type="entry name" value="Dimeric alpha+beta barrel"/>
    <property type="match status" value="1"/>
</dbReference>
<evidence type="ECO:0000313" key="3">
    <source>
        <dbReference type="EMBL" id="GGW30668.1"/>
    </source>
</evidence>
<comment type="caution">
    <text evidence="3">The sequence shown here is derived from an EMBL/GenBank/DDBJ whole genome shotgun (WGS) entry which is preliminary data.</text>
</comment>
<dbReference type="PANTHER" id="PTHR37828:SF1">
    <property type="entry name" value="YCII-RELATED DOMAIN-CONTAINING PROTEIN"/>
    <property type="match status" value="1"/>
</dbReference>
<evidence type="ECO:0000256" key="1">
    <source>
        <dbReference type="ARBA" id="ARBA00007689"/>
    </source>
</evidence>
<dbReference type="EMBL" id="BMUE01000001">
    <property type="protein sequence ID" value="GGW30668.1"/>
    <property type="molecule type" value="Genomic_DNA"/>
</dbReference>
<protein>
    <recommendedName>
        <fullName evidence="2">YCII-related domain-containing protein</fullName>
    </recommendedName>
</protein>
<gene>
    <name evidence="3" type="ORF">GCM10010503_02840</name>
</gene>
<dbReference type="PANTHER" id="PTHR37828">
    <property type="entry name" value="GSR2449 PROTEIN"/>
    <property type="match status" value="1"/>
</dbReference>
<keyword evidence="4" id="KW-1185">Reference proteome</keyword>
<comment type="similarity">
    <text evidence="1">Belongs to the YciI family.</text>
</comment>
<accession>A0A918MKG0</accession>
<sequence>MGSRRAWAFHYGPGMFLVTVTYTAPLDEVDRWRPAHGDWLNDLMSRRLLLVAGRQVPLAGGVYLVPPMPAEELGRLLATDPYLRSGVAAHSVVEFTPLLVAPGLEDLKSPG</sequence>
<reference evidence="3" key="1">
    <citation type="journal article" date="2014" name="Int. J. Syst. Evol. Microbiol.">
        <title>Complete genome sequence of Corynebacterium casei LMG S-19264T (=DSM 44701T), isolated from a smear-ripened cheese.</title>
        <authorList>
            <consortium name="US DOE Joint Genome Institute (JGI-PGF)"/>
            <person name="Walter F."/>
            <person name="Albersmeier A."/>
            <person name="Kalinowski J."/>
            <person name="Ruckert C."/>
        </authorList>
    </citation>
    <scope>NUCLEOTIDE SEQUENCE</scope>
    <source>
        <strain evidence="3">JCM 4490</strain>
    </source>
</reference>
<proteinExistence type="inferred from homology"/>
<reference evidence="3" key="2">
    <citation type="submission" date="2020-09" db="EMBL/GenBank/DDBJ databases">
        <authorList>
            <person name="Sun Q."/>
            <person name="Ohkuma M."/>
        </authorList>
    </citation>
    <scope>NUCLEOTIDE SEQUENCE</scope>
    <source>
        <strain evidence="3">JCM 4490</strain>
    </source>
</reference>